<protein>
    <recommendedName>
        <fullName evidence="2">Dedicator of cytokinesis C/D N-terminal domain-containing protein</fullName>
    </recommendedName>
</protein>
<feature type="region of interest" description="Disordered" evidence="1">
    <location>
        <begin position="299"/>
        <end position="321"/>
    </location>
</feature>
<feature type="region of interest" description="Disordered" evidence="1">
    <location>
        <begin position="700"/>
        <end position="749"/>
    </location>
</feature>
<gene>
    <name evidence="3" type="ORF">PYW07_000761</name>
</gene>
<accession>A0AAD7YQZ5</accession>
<sequence length="1256" mass="141061">MTLGRKYQQSSGNAGDARKVYSNQSKVGTLSGCSSSISLCDMIEPPDYEEVCDRLMGERDPLAYPAQDMELCNVPRRIRTITHVLPDEDLAKAPMFVRDCIRCYTTDYTVVEYKYRAYSGSMCGRERLGERLERLQAGPRHQYEVDAEPTSTEEHQVQLIVTTRWCSTSRPAPPVRGGRRAHQHRGAPGTAHSDYTLVQYKYRAYSGSMCGRERLGERLERLQAGPRHQYEVDAEPTSTEEHQYKYRAYSGSMCGRERLGERLERLQAGPRHQYEVDAEPTSTEEHQVQLIVTTRWCSTSRPAPPVRGGRRAHQHRGAPGTAHSDYTLVQYKYRAYSGSMCGRERLGERLERLQAGPRHQYEVDAEPTSTEEHQVQLIVTTRWCSTSRPAPPVRGGRRAHQHRGAPGTAHSEYTLVQYKYRAYSGSMCGRERLGERLERPQAGPRHQYEVDAEPTSTEEHQVQLIVTTRWCSTSRPAPPVRGGRRAHQHRGAPGTAHSDYTLVQYKYRAYSGSMCGRERLGERLERPQAGPRHQYEVDAEPTSTEEHQVQLIVTTRWCSTSRPAPPVRGGRRAHQHRGAPGTAHSDYTVVEYKYRAYSGSMCGRERLGERLERLQAGPRHQYEVDAEPTSTEEHQVQLIVTTRWCSTSRPAPPVRGGRRAHQHRGAPGTAHSDYTVVEYKYRAYSGSMCGRERLGERLERLQAGPRHQYEVDAEPTSTEEHQSESAPSSGRQSVASMSSSSSCNETLTPRGSWASLDLRSSSSDPLLPDLFERKPPEQLDAVNESRRLENRQADLLGLYTPYLDEEEAVERRLAAEMPCEIMGHRIMVVCHQLKLELDVEPLFASMAVYDAKEKKKVSENFYFNLNSECTRQMLASHVPHADLSTLSRSAVFDLLNPSPDMFLVVRVEKVLQGDVNECVEPYIKDDKNREKVRAGAAAACSRLGKYRMPLAWSAVSLLNILSGSNSLEREQDKDSVSACANTNSLGEFTAVSTACRWPGAPCPCSTSSAAPTAWSASRTRTACPLVPTLIAWVSSLHKYRMPLAWSAVSLLNILSGSNSLEREQDKDSVSACANTNSLDRKASSSSLEQLRRRAGEVGGSLTRKGSIERRAPTHHADDLANQLDSFKPIVITVTSFFKQETDKLRDEDLYKFLAEIKRPSSAPKKLKCIPGTLKIEVSPCPDEMKNGLTPELAKLHPYGDDNVRPCKEILPFPTHAPAMPHYQYRNLLYLAVKEINLNAYTSRTGSARNITVSTYC</sequence>
<feature type="region of interest" description="Disordered" evidence="1">
    <location>
        <begin position="1083"/>
        <end position="1114"/>
    </location>
</feature>
<feature type="region of interest" description="Disordered" evidence="1">
    <location>
        <begin position="439"/>
        <end position="459"/>
    </location>
</feature>
<organism evidence="3 4">
    <name type="scientific">Mythimna separata</name>
    <name type="common">Oriental armyworm</name>
    <name type="synonym">Pseudaletia separata</name>
    <dbReference type="NCBI Taxonomy" id="271217"/>
    <lineage>
        <taxon>Eukaryota</taxon>
        <taxon>Metazoa</taxon>
        <taxon>Ecdysozoa</taxon>
        <taxon>Arthropoda</taxon>
        <taxon>Hexapoda</taxon>
        <taxon>Insecta</taxon>
        <taxon>Pterygota</taxon>
        <taxon>Neoptera</taxon>
        <taxon>Endopterygota</taxon>
        <taxon>Lepidoptera</taxon>
        <taxon>Glossata</taxon>
        <taxon>Ditrysia</taxon>
        <taxon>Noctuoidea</taxon>
        <taxon>Noctuidae</taxon>
        <taxon>Noctuinae</taxon>
        <taxon>Hadenini</taxon>
        <taxon>Mythimna</taxon>
    </lineage>
</organism>
<dbReference type="AlphaFoldDB" id="A0AAD7YQZ5"/>
<proteinExistence type="predicted"/>
<dbReference type="PANTHER" id="PTHR23317:SF76">
    <property type="entry name" value="LD20667P"/>
    <property type="match status" value="1"/>
</dbReference>
<evidence type="ECO:0000313" key="4">
    <source>
        <dbReference type="Proteomes" id="UP001231518"/>
    </source>
</evidence>
<feature type="region of interest" description="Disordered" evidence="1">
    <location>
        <begin position="168"/>
        <end position="190"/>
    </location>
</feature>
<comment type="caution">
    <text evidence="3">The sequence shown here is derived from an EMBL/GenBank/DDBJ whole genome shotgun (WGS) entry which is preliminary data.</text>
</comment>
<evidence type="ECO:0000259" key="2">
    <source>
        <dbReference type="Pfam" id="PF11878"/>
    </source>
</evidence>
<dbReference type="PANTHER" id="PTHR23317">
    <property type="entry name" value="DEDICATOR OF CYTOKINESIS DOCK"/>
    <property type="match status" value="1"/>
</dbReference>
<feature type="region of interest" description="Disordered" evidence="1">
    <location>
        <begin position="647"/>
        <end position="670"/>
    </location>
</feature>
<feature type="region of interest" description="Disordered" evidence="1">
    <location>
        <begin position="526"/>
        <end position="546"/>
    </location>
</feature>
<evidence type="ECO:0000313" key="3">
    <source>
        <dbReference type="EMBL" id="KAJ8726063.1"/>
    </source>
</evidence>
<dbReference type="InterPro" id="IPR021816">
    <property type="entry name" value="DOCK_C/D_N"/>
</dbReference>
<feature type="region of interest" description="Disordered" evidence="1">
    <location>
        <begin position="386"/>
        <end position="408"/>
    </location>
</feature>
<feature type="region of interest" description="Disordered" evidence="1">
    <location>
        <begin position="473"/>
        <end position="495"/>
    </location>
</feature>
<feature type="compositionally biased region" description="Low complexity" evidence="1">
    <location>
        <begin position="728"/>
        <end position="742"/>
    </location>
</feature>
<evidence type="ECO:0000256" key="1">
    <source>
        <dbReference type="SAM" id="MobiDB-lite"/>
    </source>
</evidence>
<feature type="compositionally biased region" description="Basic and acidic residues" evidence="1">
    <location>
        <begin position="1105"/>
        <end position="1114"/>
    </location>
</feature>
<dbReference type="Pfam" id="PF11878">
    <property type="entry name" value="DOCK_C-D_N"/>
    <property type="match status" value="1"/>
</dbReference>
<feature type="region of interest" description="Disordered" evidence="1">
    <location>
        <begin position="560"/>
        <end position="582"/>
    </location>
</feature>
<reference evidence="3" key="1">
    <citation type="submission" date="2023-03" db="EMBL/GenBank/DDBJ databases">
        <title>Chromosome-level genomes of two armyworms, Mythimna separata and Mythimna loreyi, provide insights into the biosynthesis and reception of sex pheromones.</title>
        <authorList>
            <person name="Zhao H."/>
        </authorList>
    </citation>
    <scope>NUCLEOTIDE SEQUENCE</scope>
    <source>
        <strain evidence="3">BeijingLab</strain>
        <tissue evidence="3">Pupa</tissue>
    </source>
</reference>
<keyword evidence="4" id="KW-1185">Reference proteome</keyword>
<feature type="domain" description="Dedicator of cytokinesis C/D N-terminal" evidence="2">
    <location>
        <begin position="41"/>
        <end position="146"/>
    </location>
</feature>
<dbReference type="GO" id="GO:0005085">
    <property type="term" value="F:guanyl-nucleotide exchange factor activity"/>
    <property type="evidence" value="ECO:0007669"/>
    <property type="project" value="InterPro"/>
</dbReference>
<dbReference type="InterPro" id="IPR026791">
    <property type="entry name" value="DOCK"/>
</dbReference>
<dbReference type="EMBL" id="JARGEI010000009">
    <property type="protein sequence ID" value="KAJ8726063.1"/>
    <property type="molecule type" value="Genomic_DNA"/>
</dbReference>
<dbReference type="Proteomes" id="UP001231518">
    <property type="component" value="Chromosome 10"/>
</dbReference>
<dbReference type="GO" id="GO:0007264">
    <property type="term" value="P:small GTPase-mediated signal transduction"/>
    <property type="evidence" value="ECO:0007669"/>
    <property type="project" value="InterPro"/>
</dbReference>
<name>A0AAD7YQZ5_MYTSE</name>